<reference evidence="1 2" key="3">
    <citation type="journal article" date="2010" name="BMC Genomics">
        <title>Transcriptome sequencing and comparative analysis of cucumber flowers with different sex types.</title>
        <authorList>
            <person name="Guo S."/>
            <person name="Zheng Y."/>
            <person name="Joung J.G."/>
            <person name="Liu S."/>
            <person name="Zhang Z."/>
            <person name="Crasta O.R."/>
            <person name="Sobral B.W."/>
            <person name="Xu Y."/>
            <person name="Huang S."/>
            <person name="Fei Z."/>
        </authorList>
    </citation>
    <scope>NUCLEOTIDE SEQUENCE [LARGE SCALE GENOMIC DNA]</scope>
    <source>
        <strain evidence="2">cv. 9930</strain>
    </source>
</reference>
<name>A0A0A0KH12_CUCSA</name>
<accession>A0A0A0KH12</accession>
<sequence length="136" mass="15673">MPTINFTAQCFHRASSLSHISHSAPAAAVAMEDKDNNIWRDRQRQSLITTFPKNQHRNFSKTTPDSASICNRLPFSLSCFYSFSRIIVIVAIDESFSCLSLLWTSASRQFVFSGFRHWFLIFPNSSETLLLHWLLR</sequence>
<dbReference type="Gramene" id="KGN48843">
    <property type="protein sequence ID" value="KGN48843"/>
    <property type="gene ID" value="Csa_6G502790"/>
</dbReference>
<evidence type="ECO:0000313" key="1">
    <source>
        <dbReference type="EMBL" id="KGN48843.1"/>
    </source>
</evidence>
<reference evidence="1 2" key="2">
    <citation type="journal article" date="2009" name="PLoS ONE">
        <title>An integrated genetic and cytogenetic map of the cucumber genome.</title>
        <authorList>
            <person name="Ren Y."/>
            <person name="Zhang Z."/>
            <person name="Liu J."/>
            <person name="Staub J.E."/>
            <person name="Han Y."/>
            <person name="Cheng Z."/>
            <person name="Li X."/>
            <person name="Lu J."/>
            <person name="Miao H."/>
            <person name="Kang H."/>
            <person name="Xie B."/>
            <person name="Gu X."/>
            <person name="Wang X."/>
            <person name="Du Y."/>
            <person name="Jin W."/>
            <person name="Huang S."/>
        </authorList>
    </citation>
    <scope>NUCLEOTIDE SEQUENCE [LARGE SCALE GENOMIC DNA]</scope>
    <source>
        <strain evidence="2">cv. 9930</strain>
    </source>
</reference>
<evidence type="ECO:0000313" key="2">
    <source>
        <dbReference type="Proteomes" id="UP000029981"/>
    </source>
</evidence>
<organism evidence="1 2">
    <name type="scientific">Cucumis sativus</name>
    <name type="common">Cucumber</name>
    <dbReference type="NCBI Taxonomy" id="3659"/>
    <lineage>
        <taxon>Eukaryota</taxon>
        <taxon>Viridiplantae</taxon>
        <taxon>Streptophyta</taxon>
        <taxon>Embryophyta</taxon>
        <taxon>Tracheophyta</taxon>
        <taxon>Spermatophyta</taxon>
        <taxon>Magnoliopsida</taxon>
        <taxon>eudicotyledons</taxon>
        <taxon>Gunneridae</taxon>
        <taxon>Pentapetalae</taxon>
        <taxon>rosids</taxon>
        <taxon>fabids</taxon>
        <taxon>Cucurbitales</taxon>
        <taxon>Cucurbitaceae</taxon>
        <taxon>Benincaseae</taxon>
        <taxon>Cucumis</taxon>
    </lineage>
</organism>
<dbReference type="AlphaFoldDB" id="A0A0A0KH12"/>
<keyword evidence="2" id="KW-1185">Reference proteome</keyword>
<gene>
    <name evidence="1" type="ORF">Csa_6G502790</name>
</gene>
<reference evidence="1 2" key="4">
    <citation type="journal article" date="2011" name="BMC Genomics">
        <title>RNA-Seq improves annotation of protein-coding genes in the cucumber genome.</title>
        <authorList>
            <person name="Li Z."/>
            <person name="Zhang Z."/>
            <person name="Yan P."/>
            <person name="Huang S."/>
            <person name="Fei Z."/>
            <person name="Lin K."/>
        </authorList>
    </citation>
    <scope>NUCLEOTIDE SEQUENCE [LARGE SCALE GENOMIC DNA]</scope>
    <source>
        <strain evidence="2">cv. 9930</strain>
    </source>
</reference>
<dbReference type="Proteomes" id="UP000029981">
    <property type="component" value="Chromosome 6"/>
</dbReference>
<dbReference type="EMBL" id="CM002927">
    <property type="protein sequence ID" value="KGN48843.1"/>
    <property type="molecule type" value="Genomic_DNA"/>
</dbReference>
<protein>
    <submittedName>
        <fullName evidence="1">Uncharacterized protein</fullName>
    </submittedName>
</protein>
<reference evidence="1 2" key="1">
    <citation type="journal article" date="2009" name="Nat. Genet.">
        <title>The genome of the cucumber, Cucumis sativus L.</title>
        <authorList>
            <person name="Huang S."/>
            <person name="Li R."/>
            <person name="Zhang Z."/>
            <person name="Li L."/>
            <person name="Gu X."/>
            <person name="Fan W."/>
            <person name="Lucas W.J."/>
            <person name="Wang X."/>
            <person name="Xie B."/>
            <person name="Ni P."/>
            <person name="Ren Y."/>
            <person name="Zhu H."/>
            <person name="Li J."/>
            <person name="Lin K."/>
            <person name="Jin W."/>
            <person name="Fei Z."/>
            <person name="Li G."/>
            <person name="Staub J."/>
            <person name="Kilian A."/>
            <person name="van der Vossen E.A."/>
            <person name="Wu Y."/>
            <person name="Guo J."/>
            <person name="He J."/>
            <person name="Jia Z."/>
            <person name="Ren Y."/>
            <person name="Tian G."/>
            <person name="Lu Y."/>
            <person name="Ruan J."/>
            <person name="Qian W."/>
            <person name="Wang M."/>
            <person name="Huang Q."/>
            <person name="Li B."/>
            <person name="Xuan Z."/>
            <person name="Cao J."/>
            <person name="Asan"/>
            <person name="Wu Z."/>
            <person name="Zhang J."/>
            <person name="Cai Q."/>
            <person name="Bai Y."/>
            <person name="Zhao B."/>
            <person name="Han Y."/>
            <person name="Li Y."/>
            <person name="Li X."/>
            <person name="Wang S."/>
            <person name="Shi Q."/>
            <person name="Liu S."/>
            <person name="Cho W.K."/>
            <person name="Kim J.Y."/>
            <person name="Xu Y."/>
            <person name="Heller-Uszynska K."/>
            <person name="Miao H."/>
            <person name="Cheng Z."/>
            <person name="Zhang S."/>
            <person name="Wu J."/>
            <person name="Yang Y."/>
            <person name="Kang H."/>
            <person name="Li M."/>
            <person name="Liang H."/>
            <person name="Ren X."/>
            <person name="Shi Z."/>
            <person name="Wen M."/>
            <person name="Jian M."/>
            <person name="Yang H."/>
            <person name="Zhang G."/>
            <person name="Yang Z."/>
            <person name="Chen R."/>
            <person name="Liu S."/>
            <person name="Li J."/>
            <person name="Ma L."/>
            <person name="Liu H."/>
            <person name="Zhou Y."/>
            <person name="Zhao J."/>
            <person name="Fang X."/>
            <person name="Li G."/>
            <person name="Fang L."/>
            <person name="Li Y."/>
            <person name="Liu D."/>
            <person name="Zheng H."/>
            <person name="Zhang Y."/>
            <person name="Qin N."/>
            <person name="Li Z."/>
            <person name="Yang G."/>
            <person name="Yang S."/>
            <person name="Bolund L."/>
            <person name="Kristiansen K."/>
            <person name="Zheng H."/>
            <person name="Li S."/>
            <person name="Zhang X."/>
            <person name="Yang H."/>
            <person name="Wang J."/>
            <person name="Sun R."/>
            <person name="Zhang B."/>
            <person name="Jiang S."/>
            <person name="Wang J."/>
            <person name="Du Y."/>
            <person name="Li S."/>
        </authorList>
    </citation>
    <scope>NUCLEOTIDE SEQUENCE [LARGE SCALE GENOMIC DNA]</scope>
    <source>
        <strain evidence="2">cv. 9930</strain>
    </source>
</reference>
<proteinExistence type="predicted"/>